<dbReference type="Gene3D" id="3.50.80.10">
    <property type="entry name" value="D-tyrosyl-tRNA(Tyr) deacylase"/>
    <property type="match status" value="1"/>
</dbReference>
<gene>
    <name evidence="1" type="ORF">S01H1_00407</name>
</gene>
<accession>X0RUS7</accession>
<name>X0RUS7_9ZZZZ</name>
<dbReference type="InterPro" id="IPR023509">
    <property type="entry name" value="DTD-like_sf"/>
</dbReference>
<evidence type="ECO:0008006" key="2">
    <source>
        <dbReference type="Google" id="ProtNLM"/>
    </source>
</evidence>
<dbReference type="AlphaFoldDB" id="X0RUS7"/>
<feature type="non-terminal residue" evidence="1">
    <location>
        <position position="1"/>
    </location>
</feature>
<dbReference type="Pfam" id="PF02580">
    <property type="entry name" value="Tyr_Deacylase"/>
    <property type="match status" value="1"/>
</dbReference>
<comment type="caution">
    <text evidence="1">The sequence shown here is derived from an EMBL/GenBank/DDBJ whole genome shotgun (WGS) entry which is preliminary data.</text>
</comment>
<reference evidence="1" key="1">
    <citation type="journal article" date="2014" name="Front. Microbiol.">
        <title>High frequency of phylogenetically diverse reductive dehalogenase-homologous genes in deep subseafloor sedimentary metagenomes.</title>
        <authorList>
            <person name="Kawai M."/>
            <person name="Futagami T."/>
            <person name="Toyoda A."/>
            <person name="Takaki Y."/>
            <person name="Nishi S."/>
            <person name="Hori S."/>
            <person name="Arai W."/>
            <person name="Tsubouchi T."/>
            <person name="Morono Y."/>
            <person name="Uchiyama I."/>
            <person name="Ito T."/>
            <person name="Fujiyama A."/>
            <person name="Inagaki F."/>
            <person name="Takami H."/>
        </authorList>
    </citation>
    <scope>NUCLEOTIDE SEQUENCE</scope>
    <source>
        <strain evidence="1">Expedition CK06-06</strain>
    </source>
</reference>
<dbReference type="GO" id="GO:0005737">
    <property type="term" value="C:cytoplasm"/>
    <property type="evidence" value="ECO:0007669"/>
    <property type="project" value="InterPro"/>
</dbReference>
<protein>
    <recommendedName>
        <fullName evidence="2">D-tyrosyl-tRNA(Tyr) deacylase</fullName>
    </recommendedName>
</protein>
<dbReference type="SUPFAM" id="SSF69500">
    <property type="entry name" value="DTD-like"/>
    <property type="match status" value="1"/>
</dbReference>
<dbReference type="InterPro" id="IPR003732">
    <property type="entry name" value="Daa-tRNA_deacyls_DTD"/>
</dbReference>
<organism evidence="1">
    <name type="scientific">marine sediment metagenome</name>
    <dbReference type="NCBI Taxonomy" id="412755"/>
    <lineage>
        <taxon>unclassified sequences</taxon>
        <taxon>metagenomes</taxon>
        <taxon>ecological metagenomes</taxon>
    </lineage>
</organism>
<proteinExistence type="predicted"/>
<dbReference type="GO" id="GO:0051499">
    <property type="term" value="F:D-aminoacyl-tRNA deacylase activity"/>
    <property type="evidence" value="ECO:0007669"/>
    <property type="project" value="InterPro"/>
</dbReference>
<sequence length="35" mass="3930">NYGLKIETGEFQAMMLVKIYNDGPATILLDSEKLI</sequence>
<dbReference type="EMBL" id="BARS01000140">
    <property type="protein sequence ID" value="GAF72538.1"/>
    <property type="molecule type" value="Genomic_DNA"/>
</dbReference>
<evidence type="ECO:0000313" key="1">
    <source>
        <dbReference type="EMBL" id="GAF72538.1"/>
    </source>
</evidence>